<dbReference type="InterPro" id="IPR012334">
    <property type="entry name" value="Pectin_lyas_fold"/>
</dbReference>
<dbReference type="GO" id="GO:0000272">
    <property type="term" value="P:polysaccharide catabolic process"/>
    <property type="evidence" value="ECO:0007669"/>
    <property type="project" value="UniProtKB-KW"/>
</dbReference>
<dbReference type="RefSeq" id="WP_154368020.1">
    <property type="nucleotide sequence ID" value="NZ_WKJH01000024.1"/>
</dbReference>
<name>A0A6I2MR35_9FLAO</name>
<protein>
    <submittedName>
        <fullName evidence="10">Endo-polygalacturonase</fullName>
    </submittedName>
</protein>
<evidence type="ECO:0000313" key="10">
    <source>
        <dbReference type="EMBL" id="MRX65299.1"/>
    </source>
</evidence>
<comment type="function">
    <text evidence="8">Pectinolytic enzyme involved in the degradation of xylogalacturonan (xga), a galacturonan backbone heavily substituted with xylose, and which is one important component of the hairy regions of pectin. Activity requires a galacturonic acid backbone substituted with xylose.</text>
</comment>
<evidence type="ECO:0000256" key="7">
    <source>
        <dbReference type="ARBA" id="ARBA00023326"/>
    </source>
</evidence>
<evidence type="ECO:0000256" key="5">
    <source>
        <dbReference type="ARBA" id="ARBA00023277"/>
    </source>
</evidence>
<dbReference type="SUPFAM" id="SSF51126">
    <property type="entry name" value="Pectin lyase-like"/>
    <property type="match status" value="1"/>
</dbReference>
<evidence type="ECO:0000256" key="2">
    <source>
        <dbReference type="ARBA" id="ARBA00022737"/>
    </source>
</evidence>
<evidence type="ECO:0000256" key="1">
    <source>
        <dbReference type="ARBA" id="ARBA00008834"/>
    </source>
</evidence>
<dbReference type="Proteomes" id="UP000443153">
    <property type="component" value="Unassembled WGS sequence"/>
</dbReference>
<evidence type="ECO:0000313" key="11">
    <source>
        <dbReference type="Proteomes" id="UP000443153"/>
    </source>
</evidence>
<sequence>MSERITQNQYPGFKDQNAVHKKVSLPGLMMILVVLLISSCKQETAKVNIYPAPEGIELSKAFTVKVEEQYVPVYKTKIPPSKPIPRLKPAGDYGFVSVASFDMNESVTVSIDCPERVESVKILPTSYGIKPNFEGNKITFQINKPGHVTIEVNGEWHESLHILANPFEENIPSPEDTNVIYFGPGIHDVTNITISDGQTIYLAGGAYLRCGTLDNEEEIEVRGRLRKQPTFILEGKNVSIRGRGIIDQSGIPKKIRRYTILAQKAKNVTIEGVTIFDPSHWTIPIQSCDKVHVDNIKIIGWRGNADGVDITSSRDVLVENCFMRTFDDAVVIKSFGGYGEVKNVHTRKCVVWNELAHSLSIGAEVHENITNVLFEDCDVIHDVGRETALRVYHCDDAVISDVTFDNIRIEEARRLISCWIGKTRWTETEERGHIKNVFFKNIVATSAPIDTTLTGFQDGPDWKPYIIKDHASMELVGFDEEHLVENIVFDNVVLDGKKVQAKQVNSNEFVKNVQFK</sequence>
<evidence type="ECO:0000256" key="9">
    <source>
        <dbReference type="RuleBase" id="RU361169"/>
    </source>
</evidence>
<evidence type="ECO:0000256" key="6">
    <source>
        <dbReference type="ARBA" id="ARBA00023295"/>
    </source>
</evidence>
<dbReference type="InterPro" id="IPR011050">
    <property type="entry name" value="Pectin_lyase_fold/virulence"/>
</dbReference>
<reference evidence="10 11" key="1">
    <citation type="submission" date="2019-11" db="EMBL/GenBank/DDBJ databases">
        <title>Maribacter lutea sp. nov., a marine bacterium isolated from intertidal sand.</title>
        <authorList>
            <person name="Liu A."/>
        </authorList>
    </citation>
    <scope>NUCLEOTIDE SEQUENCE [LARGE SCALE GENOMIC DNA]</scope>
    <source>
        <strain evidence="10 11">RZ05</strain>
    </source>
</reference>
<dbReference type="EMBL" id="WKJH01000024">
    <property type="protein sequence ID" value="MRX65299.1"/>
    <property type="molecule type" value="Genomic_DNA"/>
</dbReference>
<dbReference type="InterPro" id="IPR000743">
    <property type="entry name" value="Glyco_hydro_28"/>
</dbReference>
<organism evidence="10 11">
    <name type="scientific">Maribacter luteus</name>
    <dbReference type="NCBI Taxonomy" id="2594478"/>
    <lineage>
        <taxon>Bacteria</taxon>
        <taxon>Pseudomonadati</taxon>
        <taxon>Bacteroidota</taxon>
        <taxon>Flavobacteriia</taxon>
        <taxon>Flavobacteriales</taxon>
        <taxon>Flavobacteriaceae</taxon>
        <taxon>Maribacter</taxon>
    </lineage>
</organism>
<keyword evidence="5" id="KW-0119">Carbohydrate metabolism</keyword>
<evidence type="ECO:0000256" key="4">
    <source>
        <dbReference type="ARBA" id="ARBA00023180"/>
    </source>
</evidence>
<gene>
    <name evidence="10" type="ORF">GJ691_14160</name>
</gene>
<keyword evidence="3 9" id="KW-0378">Hydrolase</keyword>
<keyword evidence="7" id="KW-0624">Polysaccharide degradation</keyword>
<accession>A0A6I2MR35</accession>
<comment type="caution">
    <text evidence="10">The sequence shown here is derived from an EMBL/GenBank/DDBJ whole genome shotgun (WGS) entry which is preliminary data.</text>
</comment>
<keyword evidence="6 9" id="KW-0326">Glycosidase</keyword>
<dbReference type="PANTHER" id="PTHR31736:SF9">
    <property type="entry name" value="ENDO-XYLOGALACTURONAN HYDROLASE A-RELATED"/>
    <property type="match status" value="1"/>
</dbReference>
<dbReference type="OrthoDB" id="9795222at2"/>
<dbReference type="Pfam" id="PF00295">
    <property type="entry name" value="Glyco_hydro_28"/>
    <property type="match status" value="1"/>
</dbReference>
<evidence type="ECO:0000256" key="8">
    <source>
        <dbReference type="ARBA" id="ARBA00037278"/>
    </source>
</evidence>
<dbReference type="PANTHER" id="PTHR31736">
    <property type="match status" value="1"/>
</dbReference>
<comment type="similarity">
    <text evidence="1 9">Belongs to the glycosyl hydrolase 28 family.</text>
</comment>
<dbReference type="AlphaFoldDB" id="A0A6I2MR35"/>
<proteinExistence type="inferred from homology"/>
<keyword evidence="11" id="KW-1185">Reference proteome</keyword>
<keyword evidence="4" id="KW-0325">Glycoprotein</keyword>
<evidence type="ECO:0000256" key="3">
    <source>
        <dbReference type="ARBA" id="ARBA00022801"/>
    </source>
</evidence>
<dbReference type="Gene3D" id="2.160.20.10">
    <property type="entry name" value="Single-stranded right-handed beta-helix, Pectin lyase-like"/>
    <property type="match status" value="1"/>
</dbReference>
<dbReference type="GO" id="GO:0004650">
    <property type="term" value="F:polygalacturonase activity"/>
    <property type="evidence" value="ECO:0007669"/>
    <property type="project" value="InterPro"/>
</dbReference>
<keyword evidence="2" id="KW-0677">Repeat</keyword>